<evidence type="ECO:0000313" key="3">
    <source>
        <dbReference type="Proteomes" id="UP001060919"/>
    </source>
</evidence>
<accession>A0A915YK50</accession>
<evidence type="ECO:0000313" key="2">
    <source>
        <dbReference type="EMBL" id="BDS14720.1"/>
    </source>
</evidence>
<feature type="coiled-coil region" evidence="1">
    <location>
        <begin position="14"/>
        <end position="41"/>
    </location>
</feature>
<name>A0A915YK50_9BACT</name>
<organism evidence="2 3">
    <name type="scientific">Aureispira anguillae</name>
    <dbReference type="NCBI Taxonomy" id="2864201"/>
    <lineage>
        <taxon>Bacteria</taxon>
        <taxon>Pseudomonadati</taxon>
        <taxon>Bacteroidota</taxon>
        <taxon>Saprospiria</taxon>
        <taxon>Saprospirales</taxon>
        <taxon>Saprospiraceae</taxon>
        <taxon>Aureispira</taxon>
    </lineage>
</organism>
<dbReference type="RefSeq" id="WP_264789933.1">
    <property type="nucleotide sequence ID" value="NZ_AP026867.1"/>
</dbReference>
<evidence type="ECO:0000256" key="1">
    <source>
        <dbReference type="SAM" id="Coils"/>
    </source>
</evidence>
<dbReference type="EMBL" id="AP026867">
    <property type="protein sequence ID" value="BDS14720.1"/>
    <property type="molecule type" value="Genomic_DNA"/>
</dbReference>
<sequence>MIKKIFSDLESRNEKKIQTALEQLENDAALKEQAEKRYLKLIQARLNNPNATLADIEAAAPSKEEVEFTRTLLSGGNLYNFEYFDETQSKAVVDLIGGIIASCFDLEAYSNEVKNITTGEQLKTISGEQYQIVKNSLKEQLDLSSGGKWFAKIAQKIRSAKRCYHLYFDHTNFEDANQSLVLKEFIFFLFEKKHKDDLDTWTPAIVLDLAQSTYPFLTDTVWLMIYNTKFTIKTDNYPYGMIPTSPYANLTFDKANIFRHESHHISSFLEAPFYIPRSTELAKIFVDLESGNEKKIQKTLTKLEDDYELIEIVKQRYLPWIKTRLNNPDATLADIAAATPSKAEVKLITNKKYFDVEKYKLNLKGLTAEETKTFVNLIGSVIAGSMNVNEYINKAKETKEVAELNNLLWKEWDDAEYGYGRAVYIHLDRQYELARYNQYQKPKGWFTEILYKLKSTDHNRMFHNLDFINFELSNEAATAFNEAERLQEFMYYFYRTTYNNGYEINIKQEVFPNLTNLFWIFSNIPSINCENKSINIIEHLPENDLLSYTRKTPELN</sequence>
<dbReference type="Proteomes" id="UP001060919">
    <property type="component" value="Chromosome"/>
</dbReference>
<keyword evidence="1" id="KW-0175">Coiled coil</keyword>
<proteinExistence type="predicted"/>
<keyword evidence="3" id="KW-1185">Reference proteome</keyword>
<dbReference type="AlphaFoldDB" id="A0A915YK50"/>
<protein>
    <submittedName>
        <fullName evidence="2">Uncharacterized protein</fullName>
    </submittedName>
</protein>
<dbReference type="KEGG" id="aup:AsAng_0055010"/>
<gene>
    <name evidence="2" type="ORF">AsAng_0055010</name>
</gene>
<reference evidence="2" key="1">
    <citation type="submission" date="2022-09" db="EMBL/GenBank/DDBJ databases">
        <title>Aureispira anguillicida sp. nov., isolated from Leptocephalus of Japanese eel Anguilla japonica.</title>
        <authorList>
            <person name="Yuasa K."/>
            <person name="Mekata T."/>
            <person name="Ikunari K."/>
        </authorList>
    </citation>
    <scope>NUCLEOTIDE SEQUENCE</scope>
    <source>
        <strain evidence="2">EL160426</strain>
    </source>
</reference>